<dbReference type="Proteomes" id="UP000559626">
    <property type="component" value="Unassembled WGS sequence"/>
</dbReference>
<organism evidence="1 2">
    <name type="scientific">Hymenobacter polaris</name>
    <dbReference type="NCBI Taxonomy" id="2682546"/>
    <lineage>
        <taxon>Bacteria</taxon>
        <taxon>Pseudomonadati</taxon>
        <taxon>Bacteroidota</taxon>
        <taxon>Cytophagia</taxon>
        <taxon>Cytophagales</taxon>
        <taxon>Hymenobacteraceae</taxon>
        <taxon>Hymenobacter</taxon>
    </lineage>
</organism>
<accession>A0A7Y0FL72</accession>
<dbReference type="RefSeq" id="WP_169529391.1">
    <property type="nucleotide sequence ID" value="NZ_JABBGH010000001.1"/>
</dbReference>
<sequence length="155" mass="18723">MTWEKLRNEIYYIDGSWRDIYVLDVNQKDWQQWTDYVNENYVIDWFAVGCDNDITQERIDFEFIASKWNLGYYPTTARIYLAEIQINCHFFTDELIENDIDPSQIKSIDDHDRLVSYMKSISYLLNKEVILTAENIREAILIRINCDRVDFMEYS</sequence>
<dbReference type="AlphaFoldDB" id="A0A7Y0FL72"/>
<protein>
    <submittedName>
        <fullName evidence="1">Uncharacterized protein</fullName>
    </submittedName>
</protein>
<evidence type="ECO:0000313" key="2">
    <source>
        <dbReference type="Proteomes" id="UP000559626"/>
    </source>
</evidence>
<gene>
    <name evidence="1" type="ORF">HHL22_02505</name>
</gene>
<name>A0A7Y0FL72_9BACT</name>
<proteinExistence type="predicted"/>
<comment type="caution">
    <text evidence="1">The sequence shown here is derived from an EMBL/GenBank/DDBJ whole genome shotgun (WGS) entry which is preliminary data.</text>
</comment>
<reference evidence="1 2" key="1">
    <citation type="submission" date="2020-04" db="EMBL/GenBank/DDBJ databases">
        <title>Hymenobacter polaris sp. nov., isolated from Arctic soil.</title>
        <authorList>
            <person name="Dahal R.H."/>
        </authorList>
    </citation>
    <scope>NUCLEOTIDE SEQUENCE [LARGE SCALE GENOMIC DNA]</scope>
    <source>
        <strain evidence="1 2">RP-2-7</strain>
    </source>
</reference>
<keyword evidence="2" id="KW-1185">Reference proteome</keyword>
<dbReference type="EMBL" id="JABBGH010000001">
    <property type="protein sequence ID" value="NML64066.1"/>
    <property type="molecule type" value="Genomic_DNA"/>
</dbReference>
<evidence type="ECO:0000313" key="1">
    <source>
        <dbReference type="EMBL" id="NML64066.1"/>
    </source>
</evidence>